<dbReference type="Gene3D" id="3.30.1330.60">
    <property type="entry name" value="OmpA-like domain"/>
    <property type="match status" value="1"/>
</dbReference>
<evidence type="ECO:0000259" key="6">
    <source>
        <dbReference type="PROSITE" id="PS51123"/>
    </source>
</evidence>
<organism evidence="7 8">
    <name type="scientific">Ideonella lacteola</name>
    <dbReference type="NCBI Taxonomy" id="2984193"/>
    <lineage>
        <taxon>Bacteria</taxon>
        <taxon>Pseudomonadati</taxon>
        <taxon>Pseudomonadota</taxon>
        <taxon>Betaproteobacteria</taxon>
        <taxon>Burkholderiales</taxon>
        <taxon>Sphaerotilaceae</taxon>
        <taxon>Ideonella</taxon>
    </lineage>
</organism>
<evidence type="ECO:0000256" key="3">
    <source>
        <dbReference type="ARBA" id="ARBA00023237"/>
    </source>
</evidence>
<dbReference type="RefSeq" id="WP_341427384.1">
    <property type="nucleotide sequence ID" value="NZ_JBBUTG010000013.1"/>
</dbReference>
<gene>
    <name evidence="7" type="ORF">AACH06_19240</name>
</gene>
<dbReference type="Pfam" id="PF00691">
    <property type="entry name" value="OmpA"/>
    <property type="match status" value="1"/>
</dbReference>
<keyword evidence="2 4" id="KW-0472">Membrane</keyword>
<dbReference type="SUPFAM" id="SSF103088">
    <property type="entry name" value="OmpA-like"/>
    <property type="match status" value="1"/>
</dbReference>
<reference evidence="7 8" key="1">
    <citation type="submission" date="2024-04" db="EMBL/GenBank/DDBJ databases">
        <title>Novel species of the genus Ideonella isolated from streams.</title>
        <authorList>
            <person name="Lu H."/>
        </authorList>
    </citation>
    <scope>NUCLEOTIDE SEQUENCE [LARGE SCALE GENOMIC DNA]</scope>
    <source>
        <strain evidence="7 8">DXS29W</strain>
    </source>
</reference>
<accession>A0ABU9BSL2</accession>
<comment type="caution">
    <text evidence="7">The sequence shown here is derived from an EMBL/GenBank/DDBJ whole genome shotgun (WGS) entry which is preliminary data.</text>
</comment>
<feature type="signal peptide" evidence="5">
    <location>
        <begin position="1"/>
        <end position="23"/>
    </location>
</feature>
<dbReference type="PANTHER" id="PTHR30329:SF21">
    <property type="entry name" value="LIPOPROTEIN YIAD-RELATED"/>
    <property type="match status" value="1"/>
</dbReference>
<keyword evidence="5" id="KW-0732">Signal</keyword>
<sequence length="348" mass="37844">MFRTFMRVAVGLCAAATAIAAQAASPSWARDVAGAEDHPLIRRYNDSWLVAYQQLGFAGSVFPSKLGLDKQNDYLSPINVEGRITRLVYFAPLGKTALEVHRNYEQALNAAGMKAVVACTPAQPTCEHMRFPLGDRYNGMTEVDFQVERDRNKEGSKLYEQMRSVGGASNLGAQNMHFTYGTLERNGTKVHVIVSTGQIYRSDFVATYLEIAEPQAMKGGQVTVNADGLQKGLKADGKIALYGIYFDTGKAVVKPESNAQLDEIARMLNAQPKLKVYLVGHTDNQGVPEANVSLSQQRAQAVAEALTKGYKIDAARLIARGVGHLAPVASNEAESGRALNRRVELVLP</sequence>
<dbReference type="PANTHER" id="PTHR30329">
    <property type="entry name" value="STATOR ELEMENT OF FLAGELLAR MOTOR COMPLEX"/>
    <property type="match status" value="1"/>
</dbReference>
<evidence type="ECO:0000256" key="1">
    <source>
        <dbReference type="ARBA" id="ARBA00004442"/>
    </source>
</evidence>
<feature type="chain" id="PRO_5046041883" evidence="5">
    <location>
        <begin position="24"/>
        <end position="348"/>
    </location>
</feature>
<comment type="subcellular location">
    <subcellularLocation>
        <location evidence="1">Cell outer membrane</location>
    </subcellularLocation>
</comment>
<dbReference type="PROSITE" id="PS51123">
    <property type="entry name" value="OMPA_2"/>
    <property type="match status" value="1"/>
</dbReference>
<dbReference type="InterPro" id="IPR006664">
    <property type="entry name" value="OMP_bac"/>
</dbReference>
<dbReference type="CDD" id="cd07185">
    <property type="entry name" value="OmpA_C-like"/>
    <property type="match status" value="1"/>
</dbReference>
<keyword evidence="3" id="KW-0998">Cell outer membrane</keyword>
<dbReference type="Proteomes" id="UP001371218">
    <property type="component" value="Unassembled WGS sequence"/>
</dbReference>
<evidence type="ECO:0000256" key="2">
    <source>
        <dbReference type="ARBA" id="ARBA00023136"/>
    </source>
</evidence>
<name>A0ABU9BSL2_9BURK</name>
<dbReference type="InterPro" id="IPR050330">
    <property type="entry name" value="Bact_OuterMem_StrucFunc"/>
</dbReference>
<keyword evidence="8" id="KW-1185">Reference proteome</keyword>
<protein>
    <submittedName>
        <fullName evidence="7">OmpA family protein</fullName>
    </submittedName>
</protein>
<dbReference type="EMBL" id="JBBUTG010000013">
    <property type="protein sequence ID" value="MEK8032962.1"/>
    <property type="molecule type" value="Genomic_DNA"/>
</dbReference>
<evidence type="ECO:0000256" key="5">
    <source>
        <dbReference type="SAM" id="SignalP"/>
    </source>
</evidence>
<evidence type="ECO:0000313" key="7">
    <source>
        <dbReference type="EMBL" id="MEK8032962.1"/>
    </source>
</evidence>
<evidence type="ECO:0000256" key="4">
    <source>
        <dbReference type="PROSITE-ProRule" id="PRU00473"/>
    </source>
</evidence>
<dbReference type="InterPro" id="IPR036737">
    <property type="entry name" value="OmpA-like_sf"/>
</dbReference>
<dbReference type="PRINTS" id="PR01021">
    <property type="entry name" value="OMPADOMAIN"/>
</dbReference>
<dbReference type="InterPro" id="IPR006665">
    <property type="entry name" value="OmpA-like"/>
</dbReference>
<feature type="domain" description="OmpA-like" evidence="6">
    <location>
        <begin position="233"/>
        <end position="348"/>
    </location>
</feature>
<evidence type="ECO:0000313" key="8">
    <source>
        <dbReference type="Proteomes" id="UP001371218"/>
    </source>
</evidence>
<proteinExistence type="predicted"/>